<name>A0A1W1HBA5_9BACT</name>
<dbReference type="InterPro" id="IPR002539">
    <property type="entry name" value="MaoC-like_dom"/>
</dbReference>
<evidence type="ECO:0000313" key="2">
    <source>
        <dbReference type="EMBL" id="SLM29658.1"/>
    </source>
</evidence>
<dbReference type="RefSeq" id="WP_245809501.1">
    <property type="nucleotide sequence ID" value="NZ_LT828555.1"/>
</dbReference>
<dbReference type="PANTHER" id="PTHR43437:SF3">
    <property type="entry name" value="HYDROXYACYL-THIOESTER DEHYDRATASE TYPE 2, MITOCHONDRIAL"/>
    <property type="match status" value="1"/>
</dbReference>
<dbReference type="STRING" id="1246637.MTBBW1_1920005"/>
<protein>
    <recommendedName>
        <fullName evidence="1">MaoC-like domain-containing protein</fullName>
    </recommendedName>
</protein>
<dbReference type="CDD" id="cd03449">
    <property type="entry name" value="R_hydratase"/>
    <property type="match status" value="1"/>
</dbReference>
<gene>
    <name evidence="2" type="ORF">MTBBW1_1920005</name>
</gene>
<reference evidence="2 3" key="1">
    <citation type="submission" date="2017-03" db="EMBL/GenBank/DDBJ databases">
        <authorList>
            <person name="Afonso C.L."/>
            <person name="Miller P.J."/>
            <person name="Scott M.A."/>
            <person name="Spackman E."/>
            <person name="Goraichik I."/>
            <person name="Dimitrov K.M."/>
            <person name="Suarez D.L."/>
            <person name="Swayne D.E."/>
        </authorList>
    </citation>
    <scope>NUCLEOTIDE SEQUENCE [LARGE SCALE GENOMIC DNA]</scope>
    <source>
        <strain evidence="2">PRJEB14757</strain>
    </source>
</reference>
<evidence type="ECO:0000313" key="3">
    <source>
        <dbReference type="Proteomes" id="UP000191931"/>
    </source>
</evidence>
<feature type="domain" description="MaoC-like" evidence="1">
    <location>
        <begin position="44"/>
        <end position="137"/>
    </location>
</feature>
<dbReference type="Gene3D" id="3.10.129.10">
    <property type="entry name" value="Hotdog Thioesterase"/>
    <property type="match status" value="1"/>
</dbReference>
<accession>A0A1W1HBA5</accession>
<organism evidence="2 3">
    <name type="scientific">Desulfamplus magnetovallimortis</name>
    <dbReference type="NCBI Taxonomy" id="1246637"/>
    <lineage>
        <taxon>Bacteria</taxon>
        <taxon>Pseudomonadati</taxon>
        <taxon>Thermodesulfobacteriota</taxon>
        <taxon>Desulfobacteria</taxon>
        <taxon>Desulfobacterales</taxon>
        <taxon>Desulfobacteraceae</taxon>
        <taxon>Desulfamplus</taxon>
    </lineage>
</organism>
<dbReference type="AlphaFoldDB" id="A0A1W1HBA5"/>
<sequence>MHESLYISILYGDFKINSLGWEIGTKMLDIRIKAAEGLRTGDTFSISRTFTDEDVIRFAEISRDYNPVHFDERFAKVKKFKRPICHGLLIASIITEIGGQIGWLASGLNIRFIKPVYAGDTVTCDFTITEIDERGRAKAEAVFTDPNGITVAEATLKGIVPEESEKRILKAMLSEGDPTNKAALPRN</sequence>
<dbReference type="InterPro" id="IPR050965">
    <property type="entry name" value="UPF0336/Enoyl-CoA_hydratase"/>
</dbReference>
<proteinExistence type="predicted"/>
<dbReference type="InterPro" id="IPR029069">
    <property type="entry name" value="HotDog_dom_sf"/>
</dbReference>
<keyword evidence="3" id="KW-1185">Reference proteome</keyword>
<evidence type="ECO:0000259" key="1">
    <source>
        <dbReference type="Pfam" id="PF01575"/>
    </source>
</evidence>
<dbReference type="GO" id="GO:0019171">
    <property type="term" value="F:(3R)-hydroxyacyl-[acyl-carrier-protein] dehydratase activity"/>
    <property type="evidence" value="ECO:0007669"/>
    <property type="project" value="TreeGrafter"/>
</dbReference>
<dbReference type="Pfam" id="PF01575">
    <property type="entry name" value="MaoC_dehydratas"/>
    <property type="match status" value="1"/>
</dbReference>
<dbReference type="GO" id="GO:0006633">
    <property type="term" value="P:fatty acid biosynthetic process"/>
    <property type="evidence" value="ECO:0007669"/>
    <property type="project" value="TreeGrafter"/>
</dbReference>
<dbReference type="EMBL" id="FWEV01000104">
    <property type="protein sequence ID" value="SLM29658.1"/>
    <property type="molecule type" value="Genomic_DNA"/>
</dbReference>
<dbReference type="Proteomes" id="UP000191931">
    <property type="component" value="Unassembled WGS sequence"/>
</dbReference>
<dbReference type="PANTHER" id="PTHR43437">
    <property type="entry name" value="HYDROXYACYL-THIOESTER DEHYDRATASE TYPE 2, MITOCHONDRIAL-RELATED"/>
    <property type="match status" value="1"/>
</dbReference>
<dbReference type="SUPFAM" id="SSF54637">
    <property type="entry name" value="Thioesterase/thiol ester dehydrase-isomerase"/>
    <property type="match status" value="1"/>
</dbReference>